<organism evidence="15 16">
    <name type="scientific">Candidatus Polarisedimenticola svalbardensis</name>
    <dbReference type="NCBI Taxonomy" id="2886004"/>
    <lineage>
        <taxon>Bacteria</taxon>
        <taxon>Pseudomonadati</taxon>
        <taxon>Acidobacteriota</taxon>
        <taxon>Candidatus Polarisedimenticolia</taxon>
        <taxon>Candidatus Polarisedimenticolales</taxon>
        <taxon>Candidatus Polarisedimenticolaceae</taxon>
        <taxon>Candidatus Polarisedimenticola</taxon>
    </lineage>
</organism>
<feature type="domain" description="Photolyase/cryptochrome alpha/beta" evidence="14">
    <location>
        <begin position="22"/>
        <end position="154"/>
    </location>
</feature>
<evidence type="ECO:0000256" key="13">
    <source>
        <dbReference type="ARBA" id="ARBA00033999"/>
    </source>
</evidence>
<dbReference type="PANTHER" id="PTHR10211">
    <property type="entry name" value="DEOXYRIBODIPYRIMIDINE PHOTOLYASE"/>
    <property type="match status" value="1"/>
</dbReference>
<dbReference type="PANTHER" id="PTHR10211:SF0">
    <property type="entry name" value="DEOXYRIBODIPYRIMIDINE PHOTO-LYASE"/>
    <property type="match status" value="1"/>
</dbReference>
<evidence type="ECO:0000256" key="5">
    <source>
        <dbReference type="ARBA" id="ARBA00014046"/>
    </source>
</evidence>
<evidence type="ECO:0000256" key="10">
    <source>
        <dbReference type="ARBA" id="ARBA00023204"/>
    </source>
</evidence>
<name>A0A8J6Y712_9BACT</name>
<evidence type="ECO:0000256" key="6">
    <source>
        <dbReference type="ARBA" id="ARBA00022630"/>
    </source>
</evidence>
<dbReference type="GO" id="GO:0003677">
    <property type="term" value="F:DNA binding"/>
    <property type="evidence" value="ECO:0007669"/>
    <property type="project" value="UniProtKB-KW"/>
</dbReference>
<comment type="cofactor">
    <cofactor evidence="2">
        <name>FAD</name>
        <dbReference type="ChEBI" id="CHEBI:57692"/>
    </cofactor>
</comment>
<proteinExistence type="inferred from homology"/>
<keyword evidence="11" id="KW-0456">Lyase</keyword>
<dbReference type="EMBL" id="JACXWD010000098">
    <property type="protein sequence ID" value="MBD3869489.1"/>
    <property type="molecule type" value="Genomic_DNA"/>
</dbReference>
<dbReference type="AlphaFoldDB" id="A0A8J6Y712"/>
<dbReference type="Gene3D" id="1.25.40.80">
    <property type="match status" value="1"/>
</dbReference>
<comment type="catalytic activity">
    <reaction evidence="13">
        <text>cyclobutadipyrimidine (in DNA) = 2 pyrimidine residues (in DNA).</text>
        <dbReference type="EC" id="4.1.99.3"/>
    </reaction>
</comment>
<dbReference type="InterPro" id="IPR036155">
    <property type="entry name" value="Crypto/Photolyase_N_sf"/>
</dbReference>
<dbReference type="Gene3D" id="3.40.50.620">
    <property type="entry name" value="HUPs"/>
    <property type="match status" value="1"/>
</dbReference>
<comment type="similarity">
    <text evidence="3">Belongs to the DNA photolyase class-2 family.</text>
</comment>
<dbReference type="GO" id="GO:0000719">
    <property type="term" value="P:photoreactive repair"/>
    <property type="evidence" value="ECO:0007669"/>
    <property type="project" value="TreeGrafter"/>
</dbReference>
<keyword evidence="7" id="KW-0227">DNA damage</keyword>
<comment type="caution">
    <text evidence="15">The sequence shown here is derived from an EMBL/GenBank/DDBJ whole genome shotgun (WGS) entry which is preliminary data.</text>
</comment>
<dbReference type="FunFam" id="1.10.579.10:FF:000002">
    <property type="entry name" value="Deoxyribodipyrimidine photolyase"/>
    <property type="match status" value="1"/>
</dbReference>
<evidence type="ECO:0000256" key="11">
    <source>
        <dbReference type="ARBA" id="ARBA00023239"/>
    </source>
</evidence>
<dbReference type="Gene3D" id="1.10.579.10">
    <property type="entry name" value="DNA Cyclobutane Dipyrimidine Photolyase, subunit A, domain 3"/>
    <property type="match status" value="1"/>
</dbReference>
<dbReference type="InterPro" id="IPR036134">
    <property type="entry name" value="Crypto/Photolyase_FAD-like_sf"/>
</dbReference>
<keyword evidence="9" id="KW-0238">DNA-binding</keyword>
<dbReference type="PROSITE" id="PS51645">
    <property type="entry name" value="PHR_CRY_ALPHA_BETA"/>
    <property type="match status" value="1"/>
</dbReference>
<dbReference type="Proteomes" id="UP000648239">
    <property type="component" value="Unassembled WGS sequence"/>
</dbReference>
<dbReference type="GO" id="GO:0003904">
    <property type="term" value="F:deoxyribodipyrimidine photo-lyase activity"/>
    <property type="evidence" value="ECO:0007669"/>
    <property type="project" value="UniProtKB-EC"/>
</dbReference>
<evidence type="ECO:0000256" key="2">
    <source>
        <dbReference type="ARBA" id="ARBA00001974"/>
    </source>
</evidence>
<keyword evidence="6" id="KW-0285">Flavoprotein</keyword>
<evidence type="ECO:0000256" key="1">
    <source>
        <dbReference type="ARBA" id="ARBA00001932"/>
    </source>
</evidence>
<dbReference type="InterPro" id="IPR052219">
    <property type="entry name" value="Photolyase_Class-2"/>
</dbReference>
<comment type="cofactor">
    <cofactor evidence="1">
        <name>(6R)-5,10-methylene-5,6,7,8-tetrahydrofolate</name>
        <dbReference type="ChEBI" id="CHEBI:15636"/>
    </cofactor>
</comment>
<reference evidence="15 16" key="1">
    <citation type="submission" date="2020-08" db="EMBL/GenBank/DDBJ databases">
        <title>Acidobacteriota in marine sediments use diverse sulfur dissimilation pathways.</title>
        <authorList>
            <person name="Wasmund K."/>
        </authorList>
    </citation>
    <scope>NUCLEOTIDE SEQUENCE [LARGE SCALE GENOMIC DNA]</scope>
    <source>
        <strain evidence="15">MAG AM4</strain>
    </source>
</reference>
<keyword evidence="8" id="KW-0274">FAD</keyword>
<evidence type="ECO:0000256" key="12">
    <source>
        <dbReference type="ARBA" id="ARBA00031671"/>
    </source>
</evidence>
<dbReference type="EC" id="4.1.99.3" evidence="4"/>
<keyword evidence="10" id="KW-0234">DNA repair</keyword>
<evidence type="ECO:0000256" key="3">
    <source>
        <dbReference type="ARBA" id="ARBA00006409"/>
    </source>
</evidence>
<evidence type="ECO:0000256" key="4">
    <source>
        <dbReference type="ARBA" id="ARBA00013149"/>
    </source>
</evidence>
<evidence type="ECO:0000256" key="8">
    <source>
        <dbReference type="ARBA" id="ARBA00022827"/>
    </source>
</evidence>
<gene>
    <name evidence="15" type="ORF">IFK94_15310</name>
</gene>
<accession>A0A8J6Y712</accession>
<dbReference type="SUPFAM" id="SSF48173">
    <property type="entry name" value="Cryptochrome/photolyase FAD-binding domain"/>
    <property type="match status" value="1"/>
</dbReference>
<evidence type="ECO:0000259" key="14">
    <source>
        <dbReference type="PROSITE" id="PS51645"/>
    </source>
</evidence>
<dbReference type="SUPFAM" id="SSF52425">
    <property type="entry name" value="Cryptochrome/photolyase, N-terminal domain"/>
    <property type="match status" value="1"/>
</dbReference>
<dbReference type="InterPro" id="IPR006050">
    <property type="entry name" value="DNA_photolyase_N"/>
</dbReference>
<evidence type="ECO:0000313" key="15">
    <source>
        <dbReference type="EMBL" id="MBD3869489.1"/>
    </source>
</evidence>
<dbReference type="InterPro" id="IPR014729">
    <property type="entry name" value="Rossmann-like_a/b/a_fold"/>
</dbReference>
<evidence type="ECO:0000256" key="9">
    <source>
        <dbReference type="ARBA" id="ARBA00023125"/>
    </source>
</evidence>
<protein>
    <recommendedName>
        <fullName evidence="5">Deoxyribodipyrimidine photo-lyase</fullName>
        <ecNumber evidence="4">4.1.99.3</ecNumber>
    </recommendedName>
    <alternativeName>
        <fullName evidence="12">DNA photolyase</fullName>
    </alternativeName>
</protein>
<evidence type="ECO:0000256" key="7">
    <source>
        <dbReference type="ARBA" id="ARBA00022763"/>
    </source>
</evidence>
<evidence type="ECO:0000313" key="16">
    <source>
        <dbReference type="Proteomes" id="UP000648239"/>
    </source>
</evidence>
<sequence>MTSITRLRIRDLNDRPVSGAGEYVLYWMVTARRTRFNFALQHAVRRSLELGRPLLVLESLRCDYPWASERFHRFILQGMADNRIRFGRAGVAYYPYVERKPGEGKGLLAALASRACCVVTDDFPCFMIPAMTAAGAKQAPVRMEAVDGNGLLPIHEAGKPFPTAYAFRRFLQRDLPSHLEEFPEPDPLAGYSSLVEPDLPDRVLARWPMAGQDLLACRPEAFRTVDVDRSVPAVGLPGGERAAGDLMNRFVRERLEGYDTGRNDTAVHGSSGLSPYLHFGQISSHQICTALFAFEGWSPGDLSDSVAGKRQGWWGMSVAAEAFLDQLVTWRELGFNNCVYLKGYDRYESLPGWALTTLAKHASDPRGKVYSLEQFERAATDDPLWNAAQRQLLHEGRIHNYMRMLWGKKILHWSEEPREALRIMIELNNRYALDGRDPNSYSGIFWVLGRHDRAWGPERPIFGKIRYMTSENTARKMDVKPYLARFGGP</sequence>